<sequence>MSQSLNSTLNMNIFSELSTITADDKINPTTSEHAVKRAASDELGGEVKKVMVDHHSHENKISSTVSKSFDQPKFVSAAIMASSARTNVQMIPEISDEELLAMAIEFEKKYPQ</sequence>
<proteinExistence type="predicted"/>
<accession>A0A820J418</accession>
<dbReference type="Proteomes" id="UP000681967">
    <property type="component" value="Unassembled WGS sequence"/>
</dbReference>
<protein>
    <submittedName>
        <fullName evidence="5">Uncharacterized protein</fullName>
    </submittedName>
</protein>
<evidence type="ECO:0000313" key="3">
    <source>
        <dbReference type="EMBL" id="CAF4155801.1"/>
    </source>
</evidence>
<dbReference type="AlphaFoldDB" id="A0A820J418"/>
<comment type="caution">
    <text evidence="5">The sequence shown here is derived from an EMBL/GenBank/DDBJ whole genome shotgun (WGS) entry which is preliminary data.</text>
</comment>
<dbReference type="Proteomes" id="UP000663855">
    <property type="component" value="Unassembled WGS sequence"/>
</dbReference>
<gene>
    <name evidence="4" type="ORF">BYL167_LOCUS25339</name>
    <name evidence="2" type="ORF">CJN711_LOCUS37358</name>
    <name evidence="3" type="ORF">GIL414_LOCUS19727</name>
    <name evidence="1" type="ORF">KQP761_LOCUS9474</name>
    <name evidence="5" type="ORF">UXM345_LOCUS34305</name>
</gene>
<evidence type="ECO:0000313" key="4">
    <source>
        <dbReference type="EMBL" id="CAF4245451.1"/>
    </source>
</evidence>
<dbReference type="EMBL" id="CAJNOW010003816">
    <property type="protein sequence ID" value="CAF1396246.1"/>
    <property type="molecule type" value="Genomic_DNA"/>
</dbReference>
<name>A0A820J418_9BILA</name>
<dbReference type="EMBL" id="CAJOBF010012392">
    <property type="protein sequence ID" value="CAF4317971.1"/>
    <property type="molecule type" value="Genomic_DNA"/>
</dbReference>
<dbReference type="EMBL" id="CAJNOV010018153">
    <property type="protein sequence ID" value="CAF1617073.1"/>
    <property type="molecule type" value="Genomic_DNA"/>
</dbReference>
<reference evidence="5" key="1">
    <citation type="submission" date="2021-02" db="EMBL/GenBank/DDBJ databases">
        <authorList>
            <person name="Nowell W R."/>
        </authorList>
    </citation>
    <scope>NUCLEOTIDE SEQUENCE</scope>
</reference>
<dbReference type="EMBL" id="CAJOBJ010010770">
    <property type="protein sequence ID" value="CAF4155801.1"/>
    <property type="molecule type" value="Genomic_DNA"/>
</dbReference>
<dbReference type="Proteomes" id="UP000681720">
    <property type="component" value="Unassembled WGS sequence"/>
</dbReference>
<organism evidence="5 6">
    <name type="scientific">Rotaria magnacalcarata</name>
    <dbReference type="NCBI Taxonomy" id="392030"/>
    <lineage>
        <taxon>Eukaryota</taxon>
        <taxon>Metazoa</taxon>
        <taxon>Spiralia</taxon>
        <taxon>Gnathifera</taxon>
        <taxon>Rotifera</taxon>
        <taxon>Eurotatoria</taxon>
        <taxon>Bdelloidea</taxon>
        <taxon>Philodinida</taxon>
        <taxon>Philodinidae</taxon>
        <taxon>Rotaria</taxon>
    </lineage>
</organism>
<evidence type="ECO:0000313" key="6">
    <source>
        <dbReference type="Proteomes" id="UP000663842"/>
    </source>
</evidence>
<dbReference type="OrthoDB" id="10033675at2759"/>
<evidence type="ECO:0000313" key="2">
    <source>
        <dbReference type="EMBL" id="CAF1617073.1"/>
    </source>
</evidence>
<dbReference type="EMBL" id="CAJOBH010025114">
    <property type="protein sequence ID" value="CAF4245451.1"/>
    <property type="molecule type" value="Genomic_DNA"/>
</dbReference>
<evidence type="ECO:0000313" key="5">
    <source>
        <dbReference type="EMBL" id="CAF4317971.1"/>
    </source>
</evidence>
<evidence type="ECO:0000313" key="1">
    <source>
        <dbReference type="EMBL" id="CAF1396246.1"/>
    </source>
</evidence>
<dbReference type="Proteomes" id="UP000663842">
    <property type="component" value="Unassembled WGS sequence"/>
</dbReference>
<dbReference type="Proteomes" id="UP000663834">
    <property type="component" value="Unassembled WGS sequence"/>
</dbReference>